<dbReference type="InterPro" id="IPR009050">
    <property type="entry name" value="Globin-like_sf"/>
</dbReference>
<dbReference type="EMBL" id="UYYA01004210">
    <property type="protein sequence ID" value="VDM60416.1"/>
    <property type="molecule type" value="Genomic_DNA"/>
</dbReference>
<evidence type="ECO:0000313" key="3">
    <source>
        <dbReference type="WBParaSite" id="ACOC_0000883001-mRNA-1"/>
    </source>
</evidence>
<reference evidence="1 2" key="2">
    <citation type="submission" date="2018-11" db="EMBL/GenBank/DDBJ databases">
        <authorList>
            <consortium name="Pathogen Informatics"/>
        </authorList>
    </citation>
    <scope>NUCLEOTIDE SEQUENCE [LARGE SCALE GENOMIC DNA]</scope>
    <source>
        <strain evidence="1 2">Costa Rica</strain>
    </source>
</reference>
<gene>
    <name evidence="1" type="ORF">ACOC_LOCUS8831</name>
</gene>
<proteinExistence type="predicted"/>
<dbReference type="OrthoDB" id="5781000at2759"/>
<reference evidence="3" key="1">
    <citation type="submission" date="2017-02" db="UniProtKB">
        <authorList>
            <consortium name="WormBaseParasite"/>
        </authorList>
    </citation>
    <scope>IDENTIFICATION</scope>
</reference>
<keyword evidence="2" id="KW-1185">Reference proteome</keyword>
<dbReference type="CDD" id="cd01040">
    <property type="entry name" value="Mb-like"/>
    <property type="match status" value="1"/>
</dbReference>
<dbReference type="SUPFAM" id="SSF46458">
    <property type="entry name" value="Globin-like"/>
    <property type="match status" value="1"/>
</dbReference>
<organism evidence="3">
    <name type="scientific">Angiostrongylus costaricensis</name>
    <name type="common">Nematode worm</name>
    <dbReference type="NCBI Taxonomy" id="334426"/>
    <lineage>
        <taxon>Eukaryota</taxon>
        <taxon>Metazoa</taxon>
        <taxon>Ecdysozoa</taxon>
        <taxon>Nematoda</taxon>
        <taxon>Chromadorea</taxon>
        <taxon>Rhabditida</taxon>
        <taxon>Rhabditina</taxon>
        <taxon>Rhabditomorpha</taxon>
        <taxon>Strongyloidea</taxon>
        <taxon>Metastrongylidae</taxon>
        <taxon>Angiostrongylus</taxon>
    </lineage>
</organism>
<dbReference type="InterPro" id="IPR044399">
    <property type="entry name" value="Mb-like_M"/>
</dbReference>
<dbReference type="Gene3D" id="1.10.490.10">
    <property type="entry name" value="Globins"/>
    <property type="match status" value="1"/>
</dbReference>
<dbReference type="GO" id="GO:0020037">
    <property type="term" value="F:heme binding"/>
    <property type="evidence" value="ECO:0007669"/>
    <property type="project" value="InterPro"/>
</dbReference>
<evidence type="ECO:0000313" key="2">
    <source>
        <dbReference type="Proteomes" id="UP000267027"/>
    </source>
</evidence>
<dbReference type="OMA" id="NCHDEET"/>
<dbReference type="InterPro" id="IPR012292">
    <property type="entry name" value="Globin/Proto"/>
</dbReference>
<dbReference type="GO" id="GO:0019825">
    <property type="term" value="F:oxygen binding"/>
    <property type="evidence" value="ECO:0007669"/>
    <property type="project" value="InterPro"/>
</dbReference>
<evidence type="ECO:0000313" key="1">
    <source>
        <dbReference type="EMBL" id="VDM60416.1"/>
    </source>
</evidence>
<name>A0A0R3PSZ3_ANGCS</name>
<dbReference type="WBParaSite" id="ACOC_0000883001-mRNA-1">
    <property type="protein sequence ID" value="ACOC_0000883001-mRNA-1"/>
    <property type="gene ID" value="ACOC_0000883001"/>
</dbReference>
<dbReference type="AlphaFoldDB" id="A0A0R3PSZ3"/>
<accession>A0A0R3PSZ3</accession>
<sequence length="211" mass="24128">MVSHIINKLLFCYSDSERPSEFSVQEITAIKDVWMRARNVEVGENILTALIEKKPNFAVYYGFETSLAVEELRKGTMFILQARRIQNFLDTIVSTLGFCPDATIHHMAYRIGQIHYHRGVNFGADNWLVFKKVTIEQVLAVQKRPTTVNGSPKEQEKFEANLDSWKNPSSGKTNIAAIGWNKLMSLIIREMKRGFLDEALKNCEDDPNESI</sequence>
<protein>
    <submittedName>
        <fullName evidence="3">GLOBIN domain-containing protein</fullName>
    </submittedName>
</protein>
<dbReference type="Proteomes" id="UP000267027">
    <property type="component" value="Unassembled WGS sequence"/>
</dbReference>